<feature type="compositionally biased region" description="Pro residues" evidence="1">
    <location>
        <begin position="25"/>
        <end position="49"/>
    </location>
</feature>
<evidence type="ECO:0000256" key="2">
    <source>
        <dbReference type="SAM" id="Phobius"/>
    </source>
</evidence>
<protein>
    <submittedName>
        <fullName evidence="3">Uncharacterized protein</fullName>
    </submittedName>
</protein>
<evidence type="ECO:0000313" key="4">
    <source>
        <dbReference type="Proteomes" id="UP000823521"/>
    </source>
</evidence>
<feature type="region of interest" description="Disordered" evidence="1">
    <location>
        <begin position="1"/>
        <end position="134"/>
    </location>
</feature>
<feature type="compositionally biased region" description="Basic and acidic residues" evidence="1">
    <location>
        <begin position="119"/>
        <end position="130"/>
    </location>
</feature>
<keyword evidence="2" id="KW-1133">Transmembrane helix</keyword>
<accession>A0ABS3VJK9</accession>
<proteinExistence type="predicted"/>
<reference evidence="3 4" key="1">
    <citation type="submission" date="2019-12" db="EMBL/GenBank/DDBJ databases">
        <title>Whole genome sequencing of endophytic Actinobacterium Micromonospora sp. MPMI6T.</title>
        <authorList>
            <person name="Evv R."/>
            <person name="Podile A.R."/>
        </authorList>
    </citation>
    <scope>NUCLEOTIDE SEQUENCE [LARGE SCALE GENOMIC DNA]</scope>
    <source>
        <strain evidence="3 4">MPMI6</strain>
    </source>
</reference>
<dbReference type="EMBL" id="WVUH01000004">
    <property type="protein sequence ID" value="MBO4204713.1"/>
    <property type="molecule type" value="Genomic_DNA"/>
</dbReference>
<dbReference type="Proteomes" id="UP000823521">
    <property type="component" value="Unassembled WGS sequence"/>
</dbReference>
<feature type="compositionally biased region" description="Pro residues" evidence="1">
    <location>
        <begin position="165"/>
        <end position="179"/>
    </location>
</feature>
<dbReference type="RefSeq" id="WP_208810902.1">
    <property type="nucleotide sequence ID" value="NZ_WVUH01000004.1"/>
</dbReference>
<feature type="transmembrane region" description="Helical" evidence="2">
    <location>
        <begin position="138"/>
        <end position="159"/>
    </location>
</feature>
<feature type="compositionally biased region" description="Pro residues" evidence="1">
    <location>
        <begin position="58"/>
        <end position="68"/>
    </location>
</feature>
<sequence>MVHRPESDEVALTMFDADPAAGPVGPVPPLGPAPARFPTPQLPSVPRPPSTTRRAPLVPAPPTRPVPGPEAREATPEGTELPGTQPPATVRASAPVTPMMQVPTDPRQAPLTDLLTPGGREHDTGAAERTGHRRRRGVVGATATLVVLVAGGAATVPLLTGNSPAPAPAPPAVAPPTEPVPRDVTPDDLRSRAVDRKPLTAKEVFPSRDLLVADGGTAYRVLKTQSSASCGVAVTGEINDLLDRLDCNQVVRGTLRTPDGAYLMTAGLFNLADRAGAEQARDRIKSLVDSRKGRFQGMSAGRGTEAVARSSARVGWQAQGHYLAYCVVARSNGKTIRSGDQTARNILNDLLEGHLRQGVLARRVSSAQADAGGG</sequence>
<organism evidence="3 4">
    <name type="scientific">Micromonospora echinofusca</name>
    <dbReference type="NCBI Taxonomy" id="47858"/>
    <lineage>
        <taxon>Bacteria</taxon>
        <taxon>Bacillati</taxon>
        <taxon>Actinomycetota</taxon>
        <taxon>Actinomycetes</taxon>
        <taxon>Micromonosporales</taxon>
        <taxon>Micromonosporaceae</taxon>
        <taxon>Micromonospora</taxon>
    </lineage>
</organism>
<name>A0ABS3VJK9_MICEH</name>
<evidence type="ECO:0000313" key="3">
    <source>
        <dbReference type="EMBL" id="MBO4204713.1"/>
    </source>
</evidence>
<keyword evidence="4" id="KW-1185">Reference proteome</keyword>
<gene>
    <name evidence="3" type="ORF">GSF22_01625</name>
</gene>
<feature type="region of interest" description="Disordered" evidence="1">
    <location>
        <begin position="161"/>
        <end position="188"/>
    </location>
</feature>
<evidence type="ECO:0000256" key="1">
    <source>
        <dbReference type="SAM" id="MobiDB-lite"/>
    </source>
</evidence>
<keyword evidence="2" id="KW-0472">Membrane</keyword>
<keyword evidence="2" id="KW-0812">Transmembrane</keyword>
<comment type="caution">
    <text evidence="3">The sequence shown here is derived from an EMBL/GenBank/DDBJ whole genome shotgun (WGS) entry which is preliminary data.</text>
</comment>